<dbReference type="EMBL" id="BATL01000018">
    <property type="protein sequence ID" value="GAD75030.1"/>
    <property type="molecule type" value="Genomic_DNA"/>
</dbReference>
<protein>
    <submittedName>
        <fullName evidence="2">Putative transcriptional regulator</fullName>
    </submittedName>
</protein>
<organism evidence="2 3">
    <name type="scientific">Vibrio azureus NBRC 104587</name>
    <dbReference type="NCBI Taxonomy" id="1219077"/>
    <lineage>
        <taxon>Bacteria</taxon>
        <taxon>Pseudomonadati</taxon>
        <taxon>Pseudomonadota</taxon>
        <taxon>Gammaproteobacteria</taxon>
        <taxon>Vibrionales</taxon>
        <taxon>Vibrionaceae</taxon>
        <taxon>Vibrio</taxon>
    </lineage>
</organism>
<keyword evidence="3" id="KW-1185">Reference proteome</keyword>
<evidence type="ECO:0000313" key="3">
    <source>
        <dbReference type="Proteomes" id="UP000016567"/>
    </source>
</evidence>
<feature type="domain" description="Zinc finger Ogr/Delta-type" evidence="1">
    <location>
        <begin position="6"/>
        <end position="42"/>
    </location>
</feature>
<name>U3AMN2_9VIBR</name>
<gene>
    <name evidence="2" type="ORF">VAZ01S_018_00065</name>
</gene>
<dbReference type="STRING" id="1219077.VAZ01S_018_00065"/>
<dbReference type="Proteomes" id="UP000016567">
    <property type="component" value="Unassembled WGS sequence"/>
</dbReference>
<proteinExistence type="predicted"/>
<evidence type="ECO:0000259" key="1">
    <source>
        <dbReference type="Pfam" id="PF04606"/>
    </source>
</evidence>
<evidence type="ECO:0000313" key="2">
    <source>
        <dbReference type="EMBL" id="GAD75030.1"/>
    </source>
</evidence>
<comment type="caution">
    <text evidence="2">The sequence shown here is derived from an EMBL/GenBank/DDBJ whole genome shotgun (WGS) entry which is preliminary data.</text>
</comment>
<dbReference type="AlphaFoldDB" id="U3AMN2"/>
<sequence>MRVYCKCGERAIVSKSITKDVNCADFSCSCTDPECGHTFVSSIGFRHSLKPSKIHIGMGAKMIGTRVYCGCGERAVINKTNRLSNDCADLYCECKNSECGHQFVMSLYFNYTLSPSSKDTEHLANCLIKVLKPNLRENLKQQLSLF</sequence>
<dbReference type="Pfam" id="PF04606">
    <property type="entry name" value="Ogr_Delta"/>
    <property type="match status" value="2"/>
</dbReference>
<dbReference type="InterPro" id="IPR007684">
    <property type="entry name" value="Znf_Ogr/Delta"/>
</dbReference>
<dbReference type="OrthoDB" id="6895359at2"/>
<reference evidence="2 3" key="1">
    <citation type="submission" date="2013-09" db="EMBL/GenBank/DDBJ databases">
        <title>Whole genome shotgun sequence of Vibrio azureus NBRC 104587.</title>
        <authorList>
            <person name="Isaki S."/>
            <person name="Hosoyama A."/>
            <person name="Numata M."/>
            <person name="Hashimoto M."/>
            <person name="Hosoyama Y."/>
            <person name="Tsuchikane K."/>
            <person name="Noguchi M."/>
            <person name="Hirakata S."/>
            <person name="Ichikawa N."/>
            <person name="Ohji S."/>
            <person name="Yamazoe A."/>
            <person name="Fujita N."/>
        </authorList>
    </citation>
    <scope>NUCLEOTIDE SEQUENCE [LARGE SCALE GENOMIC DNA]</scope>
    <source>
        <strain evidence="2 3">NBRC 104587</strain>
    </source>
</reference>
<feature type="domain" description="Zinc finger Ogr/Delta-type" evidence="1">
    <location>
        <begin position="71"/>
        <end position="112"/>
    </location>
</feature>
<accession>U3AMN2</accession>